<name>A0ABP9SM64_9ACTN</name>
<accession>A0ABP9SM64</accession>
<evidence type="ECO:0000259" key="2">
    <source>
        <dbReference type="PROSITE" id="PS51746"/>
    </source>
</evidence>
<dbReference type="InterPro" id="IPR036457">
    <property type="entry name" value="PPM-type-like_dom_sf"/>
</dbReference>
<dbReference type="PANTHER" id="PTHR43156:SF2">
    <property type="entry name" value="STAGE II SPORULATION PROTEIN E"/>
    <property type="match status" value="1"/>
</dbReference>
<organism evidence="3 4">
    <name type="scientific">Rugosimonospora acidiphila</name>
    <dbReference type="NCBI Taxonomy" id="556531"/>
    <lineage>
        <taxon>Bacteria</taxon>
        <taxon>Bacillati</taxon>
        <taxon>Actinomycetota</taxon>
        <taxon>Actinomycetes</taxon>
        <taxon>Micromonosporales</taxon>
        <taxon>Micromonosporaceae</taxon>
        <taxon>Rugosimonospora</taxon>
    </lineage>
</organism>
<sequence length="401" mass="43763">MPISAYELYRSVAELLRAMHLVQPSDLAAAVNLSVRPLEMRTTIFLVDLEQRTLRALPEPGRPTPEPLPVDAGLWGEAFINVRTTAAPDREDQLWVPIVDGTERLGVAELVFPGPVSVDDPDLHRGLSALAGLIGHMIMAKSAYGDTLRAWRRSRPMSVEGELLWRNLPPLTFATEDVTIAAIVEPTYEIGGDAFDYAVDNDHARLALFDAVGHGLTASLTTVLTLAAVRSARSNGADLVSAARAADEALTGQFGDVRYTTAVLADLDLRTGLLQYVNAGHPAPVLIRAGRAVAQLEERRRMPLGVPDDRPVVSEYQLRQGDRLLLYTDGVIEARSPDGRQFGLDRLIAEAERHSAEGLLAPEVVRRLAHGIFDRRHGQPQDDATLMLVEWAEHAGAKMVP</sequence>
<dbReference type="PROSITE" id="PS51746">
    <property type="entry name" value="PPM_2"/>
    <property type="match status" value="1"/>
</dbReference>
<dbReference type="Proteomes" id="UP001501570">
    <property type="component" value="Unassembled WGS sequence"/>
</dbReference>
<keyword evidence="4" id="KW-1185">Reference proteome</keyword>
<evidence type="ECO:0000313" key="3">
    <source>
        <dbReference type="EMBL" id="GAA5198484.1"/>
    </source>
</evidence>
<evidence type="ECO:0000256" key="1">
    <source>
        <dbReference type="ARBA" id="ARBA00022801"/>
    </source>
</evidence>
<dbReference type="Pfam" id="PF07228">
    <property type="entry name" value="SpoIIE"/>
    <property type="match status" value="1"/>
</dbReference>
<reference evidence="4" key="1">
    <citation type="journal article" date="2019" name="Int. J. Syst. Evol. Microbiol.">
        <title>The Global Catalogue of Microorganisms (GCM) 10K type strain sequencing project: providing services to taxonomists for standard genome sequencing and annotation.</title>
        <authorList>
            <consortium name="The Broad Institute Genomics Platform"/>
            <consortium name="The Broad Institute Genome Sequencing Center for Infectious Disease"/>
            <person name="Wu L."/>
            <person name="Ma J."/>
        </authorList>
    </citation>
    <scope>NUCLEOTIDE SEQUENCE [LARGE SCALE GENOMIC DNA]</scope>
    <source>
        <strain evidence="4">JCM 18304</strain>
    </source>
</reference>
<dbReference type="SUPFAM" id="SSF81606">
    <property type="entry name" value="PP2C-like"/>
    <property type="match status" value="1"/>
</dbReference>
<dbReference type="SMART" id="SM00331">
    <property type="entry name" value="PP2C_SIG"/>
    <property type="match status" value="1"/>
</dbReference>
<dbReference type="PANTHER" id="PTHR43156">
    <property type="entry name" value="STAGE II SPORULATION PROTEIN E-RELATED"/>
    <property type="match status" value="1"/>
</dbReference>
<comment type="caution">
    <text evidence="3">The sequence shown here is derived from an EMBL/GenBank/DDBJ whole genome shotgun (WGS) entry which is preliminary data.</text>
</comment>
<keyword evidence="1" id="KW-0378">Hydrolase</keyword>
<feature type="domain" description="PPM-type phosphatase" evidence="2">
    <location>
        <begin position="177"/>
        <end position="391"/>
    </location>
</feature>
<dbReference type="InterPro" id="IPR052016">
    <property type="entry name" value="Bact_Sigma-Reg"/>
</dbReference>
<dbReference type="RefSeq" id="WP_345637445.1">
    <property type="nucleotide sequence ID" value="NZ_BAABJQ010000033.1"/>
</dbReference>
<dbReference type="SUPFAM" id="SSF55781">
    <property type="entry name" value="GAF domain-like"/>
    <property type="match status" value="1"/>
</dbReference>
<dbReference type="InterPro" id="IPR001932">
    <property type="entry name" value="PPM-type_phosphatase-like_dom"/>
</dbReference>
<proteinExistence type="predicted"/>
<gene>
    <name evidence="3" type="ORF">GCM10023322_72020</name>
</gene>
<protein>
    <submittedName>
        <fullName evidence="3">PP2C family protein-serine/threonine phosphatase</fullName>
    </submittedName>
</protein>
<dbReference type="EMBL" id="BAABJQ010000033">
    <property type="protein sequence ID" value="GAA5198484.1"/>
    <property type="molecule type" value="Genomic_DNA"/>
</dbReference>
<evidence type="ECO:0000313" key="4">
    <source>
        <dbReference type="Proteomes" id="UP001501570"/>
    </source>
</evidence>
<dbReference type="Gene3D" id="3.60.40.10">
    <property type="entry name" value="PPM-type phosphatase domain"/>
    <property type="match status" value="1"/>
</dbReference>